<sequence>MRRRSRPVPAGVPLATGTQNTARHRGRRTPLLPGALKGPRPRRRCGCKGSDWVALCMMDGASGKSEKDGEEAREDPDSKVIGREQLPPEAVQSGRASEIVVTVSEFYNSEMEPEETVERREIGTGPEDHPGRDKSGPSTSPARSESPEGTADSSQKPGLDIAPFERSAEFSSPETTDSLSSSKAGSKGHPAILGGIRRESSAGYHLRREALDAVAVDQSGKLLGRSVSMQTDKSWLYDRYKKRHPKEDKLRPENDIYAVWYEDLSCLDILCDTEFQEDFLKLFRESLRTLSSVGPPTILAFRPESSREDINFELEKHYGEICEFCGSPLRNYPSFESLEQIAEYGNLFCCQQCRDLHEFIVNEKKRYAKEGVQLIDITTKQVEGTAEERKKARERARQRLKEKQMAQQAVHLPREKAEREKDVSPTHVFDYTRQLSTISYCLSQYRPSITGWTKMPLQGIKFRSPTSQDASYSISSCDFTIAGGKLLKNQFFQQYYKNGVKFLTMFPDGSAQIFYPSGNLAIIIVRRNEGTGYVAIVQDDKPENAEIQAVFDSCGNGTCYHSNGNVWINVTIRGGHYSDEAGNKVKTWIWPNNLQKCVSRAPFKPVFLSLNQNIGVRIVEQDRVAISFLANGKQAKINIGAKVKPLAEHHPWPKFVSEDDLFLFACRIKILRIFAKLQGCLDFPNNDWWAKLQLPSFLFTKALKLMNLCKECEISSALDTLIMETLNSPA</sequence>
<name>A0AA35P5F6_9SAUR</name>
<reference evidence="3" key="1">
    <citation type="submission" date="2022-12" db="EMBL/GenBank/DDBJ databases">
        <authorList>
            <person name="Alioto T."/>
            <person name="Alioto T."/>
            <person name="Gomez Garrido J."/>
        </authorList>
    </citation>
    <scope>NUCLEOTIDE SEQUENCE</scope>
</reference>
<feature type="domain" description="FAM194 C-terminal" evidence="2">
    <location>
        <begin position="489"/>
        <end position="692"/>
    </location>
</feature>
<dbReference type="PANTHER" id="PTHR23093:SF18">
    <property type="entry name" value="GLUTAMATE RICH 6"/>
    <property type="match status" value="1"/>
</dbReference>
<feature type="compositionally biased region" description="Basic and acidic residues" evidence="1">
    <location>
        <begin position="116"/>
        <end position="135"/>
    </location>
</feature>
<evidence type="ECO:0000256" key="1">
    <source>
        <dbReference type="SAM" id="MobiDB-lite"/>
    </source>
</evidence>
<evidence type="ECO:0000313" key="4">
    <source>
        <dbReference type="Proteomes" id="UP001178461"/>
    </source>
</evidence>
<protein>
    <submittedName>
        <fullName evidence="3">Glutamate rich 6</fullName>
    </submittedName>
</protein>
<dbReference type="Proteomes" id="UP001178461">
    <property type="component" value="Chromosome 5"/>
</dbReference>
<proteinExistence type="predicted"/>
<organism evidence="3 4">
    <name type="scientific">Podarcis lilfordi</name>
    <name type="common">Lilford's wall lizard</name>
    <dbReference type="NCBI Taxonomy" id="74358"/>
    <lineage>
        <taxon>Eukaryota</taxon>
        <taxon>Metazoa</taxon>
        <taxon>Chordata</taxon>
        <taxon>Craniata</taxon>
        <taxon>Vertebrata</taxon>
        <taxon>Euteleostomi</taxon>
        <taxon>Lepidosauria</taxon>
        <taxon>Squamata</taxon>
        <taxon>Bifurcata</taxon>
        <taxon>Unidentata</taxon>
        <taxon>Episquamata</taxon>
        <taxon>Laterata</taxon>
        <taxon>Lacertibaenia</taxon>
        <taxon>Lacertidae</taxon>
        <taxon>Podarcis</taxon>
    </lineage>
</organism>
<evidence type="ECO:0000259" key="2">
    <source>
        <dbReference type="Pfam" id="PF14977"/>
    </source>
</evidence>
<feature type="region of interest" description="Disordered" evidence="1">
    <location>
        <begin position="1"/>
        <end position="44"/>
    </location>
</feature>
<gene>
    <name evidence="3" type="ORF">PODLI_1B038426</name>
</gene>
<dbReference type="InterPro" id="IPR029281">
    <property type="entry name" value="FAM194_C"/>
</dbReference>
<keyword evidence="4" id="KW-1185">Reference proteome</keyword>
<feature type="region of interest" description="Disordered" evidence="1">
    <location>
        <begin position="61"/>
        <end position="196"/>
    </location>
</feature>
<evidence type="ECO:0000313" key="3">
    <source>
        <dbReference type="EMBL" id="CAI5775704.1"/>
    </source>
</evidence>
<dbReference type="PANTHER" id="PTHR23093">
    <property type="entry name" value="SIMILAR TO CHROMOSOME 3 OPEN READING FRAME 20"/>
    <property type="match status" value="1"/>
</dbReference>
<accession>A0AA35P5F6</accession>
<feature type="compositionally biased region" description="Low complexity" evidence="1">
    <location>
        <begin position="171"/>
        <end position="182"/>
    </location>
</feature>
<dbReference type="AlphaFoldDB" id="A0AA35P5F6"/>
<dbReference type="Pfam" id="PF14977">
    <property type="entry name" value="FAM194"/>
    <property type="match status" value="1"/>
</dbReference>
<dbReference type="EMBL" id="OX395130">
    <property type="protein sequence ID" value="CAI5775704.1"/>
    <property type="molecule type" value="Genomic_DNA"/>
</dbReference>